<feature type="non-terminal residue" evidence="1">
    <location>
        <position position="1"/>
    </location>
</feature>
<evidence type="ECO:0000313" key="1">
    <source>
        <dbReference type="EMBL" id="KAL0579410.1"/>
    </source>
</evidence>
<gene>
    <name evidence="1" type="ORF">V5O48_002581</name>
</gene>
<accession>A0ABR3FV69</accession>
<name>A0ABR3FV69_9AGAR</name>
<comment type="caution">
    <text evidence="1">The sequence shown here is derived from an EMBL/GenBank/DDBJ whole genome shotgun (WGS) entry which is preliminary data.</text>
</comment>
<protein>
    <submittedName>
        <fullName evidence="1">Uncharacterized protein</fullName>
    </submittedName>
</protein>
<reference evidence="1 2" key="1">
    <citation type="submission" date="2024-02" db="EMBL/GenBank/DDBJ databases">
        <title>A draft genome for the cacao thread blight pathogen Marasmius crinis-equi.</title>
        <authorList>
            <person name="Cohen S.P."/>
            <person name="Baruah I.K."/>
            <person name="Amoako-Attah I."/>
            <person name="Bukari Y."/>
            <person name="Meinhardt L.W."/>
            <person name="Bailey B.A."/>
        </authorList>
    </citation>
    <scope>NUCLEOTIDE SEQUENCE [LARGE SCALE GENOMIC DNA]</scope>
    <source>
        <strain evidence="1 2">GH-76</strain>
    </source>
</reference>
<dbReference type="SUPFAM" id="SSF50814">
    <property type="entry name" value="Lipocalins"/>
    <property type="match status" value="1"/>
</dbReference>
<keyword evidence="2" id="KW-1185">Reference proteome</keyword>
<dbReference type="InterPro" id="IPR008729">
    <property type="entry name" value="PA_de_COase"/>
</dbReference>
<dbReference type="InterPro" id="IPR012674">
    <property type="entry name" value="Calycin"/>
</dbReference>
<dbReference type="PANTHER" id="PTHR40087:SF1">
    <property type="entry name" value="PHENOLIC ACID DECARBOXYLASE PADC"/>
    <property type="match status" value="1"/>
</dbReference>
<proteinExistence type="predicted"/>
<evidence type="ECO:0000313" key="2">
    <source>
        <dbReference type="Proteomes" id="UP001465976"/>
    </source>
</evidence>
<dbReference type="Pfam" id="PF05870">
    <property type="entry name" value="PA_decarbox"/>
    <property type="match status" value="1"/>
</dbReference>
<dbReference type="Gene3D" id="2.40.128.20">
    <property type="match status" value="1"/>
</dbReference>
<dbReference type="Proteomes" id="UP001465976">
    <property type="component" value="Unassembled WGS sequence"/>
</dbReference>
<dbReference type="EMBL" id="JBAHYK010000060">
    <property type="protein sequence ID" value="KAL0579410.1"/>
    <property type="molecule type" value="Genomic_DNA"/>
</dbReference>
<sequence>SGIKPSTFVGLNTRRTNMPLAGSVTTPSNYDADLRNRHIIYSYQVPGKQTSSGQDEKWKYETWFYNEDRVVYSIHGGPMAGRKNYQAATYQCIRPGELWQINWLEETGTIVSMLFDIKEGRVTTMINFSEGHWTRSEEARGDKRNPEDFERWRGLAGVGTRMPDTRTMLCQQGFVAEDFRGTGDLDGIETSWPCL</sequence>
<dbReference type="PANTHER" id="PTHR40087">
    <property type="entry name" value="PHENOLIC ACID DECARBOXYLASE PADC"/>
    <property type="match status" value="1"/>
</dbReference>
<organism evidence="1 2">
    <name type="scientific">Marasmius crinis-equi</name>
    <dbReference type="NCBI Taxonomy" id="585013"/>
    <lineage>
        <taxon>Eukaryota</taxon>
        <taxon>Fungi</taxon>
        <taxon>Dikarya</taxon>
        <taxon>Basidiomycota</taxon>
        <taxon>Agaricomycotina</taxon>
        <taxon>Agaricomycetes</taxon>
        <taxon>Agaricomycetidae</taxon>
        <taxon>Agaricales</taxon>
        <taxon>Marasmiineae</taxon>
        <taxon>Marasmiaceae</taxon>
        <taxon>Marasmius</taxon>
    </lineage>
</organism>